<accession>A0A517PI38</accession>
<dbReference type="GO" id="GO:0005524">
    <property type="term" value="F:ATP binding"/>
    <property type="evidence" value="ECO:0007669"/>
    <property type="project" value="UniProtKB-KW"/>
</dbReference>
<keyword evidence="2" id="KW-0547">Nucleotide-binding</keyword>
<dbReference type="GO" id="GO:0000049">
    <property type="term" value="F:tRNA binding"/>
    <property type="evidence" value="ECO:0007669"/>
    <property type="project" value="TreeGrafter"/>
</dbReference>
<dbReference type="GO" id="GO:0004824">
    <property type="term" value="F:lysine-tRNA ligase activity"/>
    <property type="evidence" value="ECO:0007669"/>
    <property type="project" value="InterPro"/>
</dbReference>
<sequence length="352" mass="40038">MTEFPDYLPTAALETLQQRSVLLQTIREFFHAREYWEVETPLLSRDTVVDAYIDPFTSEWRAEEGTAEPAANRGAAIRYLQTSPEFAMKRLLTAGADRIYQITHAFRQAERGEMHNPEFSMLEWYRQGETHQEQMTFVETLVRAIYQTAADISDQSKRPPLPSEAFPRLSYEAAFQQFAGLSALSSSAEEFARVAESKQISVPGGFDATDRLSWQNLLLVELVEPELKRRGAVFVYDYPPEQSALARIHPADEESPHAVSERFELYLQGVEICNGYHELTDAEELRARIQKQSELRQQEQRLTLPGESYLLQAMEAGLPACAGTALGLDRLIMLALGKRRLQEVIAFPFDRA</sequence>
<dbReference type="GO" id="GO:0006430">
    <property type="term" value="P:lysyl-tRNA aminoacylation"/>
    <property type="evidence" value="ECO:0007669"/>
    <property type="project" value="InterPro"/>
</dbReference>
<protein>
    <submittedName>
        <fullName evidence="5">Elongation factor P--(R)-beta-lysine ligase</fullName>
        <ecNumber evidence="5">6.3.1.-</ecNumber>
    </submittedName>
</protein>
<dbReference type="EC" id="6.3.1.-" evidence="5"/>
<evidence type="ECO:0000256" key="1">
    <source>
        <dbReference type="ARBA" id="ARBA00022598"/>
    </source>
</evidence>
<dbReference type="GO" id="GO:0005829">
    <property type="term" value="C:cytosol"/>
    <property type="evidence" value="ECO:0007669"/>
    <property type="project" value="TreeGrafter"/>
</dbReference>
<dbReference type="InterPro" id="IPR004525">
    <property type="entry name" value="EpmA"/>
</dbReference>
<dbReference type="Pfam" id="PF00152">
    <property type="entry name" value="tRNA-synt_2"/>
    <property type="match status" value="1"/>
</dbReference>
<dbReference type="InterPro" id="IPR006195">
    <property type="entry name" value="aa-tRNA-synth_II"/>
</dbReference>
<dbReference type="Proteomes" id="UP000320421">
    <property type="component" value="Chromosome"/>
</dbReference>
<dbReference type="NCBIfam" id="NF006828">
    <property type="entry name" value="PRK09350.1"/>
    <property type="match status" value="1"/>
</dbReference>
<keyword evidence="3" id="KW-0067">ATP-binding</keyword>
<dbReference type="SUPFAM" id="SSF55681">
    <property type="entry name" value="Class II aaRS and biotin synthetases"/>
    <property type="match status" value="1"/>
</dbReference>
<keyword evidence="1 5" id="KW-0436">Ligase</keyword>
<dbReference type="InterPro" id="IPR004364">
    <property type="entry name" value="Aa-tRNA-synt_II"/>
</dbReference>
<reference evidence="5 6" key="1">
    <citation type="submission" date="2019-02" db="EMBL/GenBank/DDBJ databases">
        <title>Deep-cultivation of Planctomycetes and their phenomic and genomic characterization uncovers novel biology.</title>
        <authorList>
            <person name="Wiegand S."/>
            <person name="Jogler M."/>
            <person name="Boedeker C."/>
            <person name="Pinto D."/>
            <person name="Vollmers J."/>
            <person name="Rivas-Marin E."/>
            <person name="Kohn T."/>
            <person name="Peeters S.H."/>
            <person name="Heuer A."/>
            <person name="Rast P."/>
            <person name="Oberbeckmann S."/>
            <person name="Bunk B."/>
            <person name="Jeske O."/>
            <person name="Meyerdierks A."/>
            <person name="Storesund J.E."/>
            <person name="Kallscheuer N."/>
            <person name="Luecker S."/>
            <person name="Lage O.M."/>
            <person name="Pohl T."/>
            <person name="Merkel B.J."/>
            <person name="Hornburger P."/>
            <person name="Mueller R.-W."/>
            <person name="Bruemmer F."/>
            <person name="Labrenz M."/>
            <person name="Spormann A.M."/>
            <person name="Op den Camp H."/>
            <person name="Overmann J."/>
            <person name="Amann R."/>
            <person name="Jetten M.S.M."/>
            <person name="Mascher T."/>
            <person name="Medema M.H."/>
            <person name="Devos D.P."/>
            <person name="Kaster A.-K."/>
            <person name="Ovreas L."/>
            <person name="Rohde M."/>
            <person name="Galperin M.Y."/>
            <person name="Jogler C."/>
        </authorList>
    </citation>
    <scope>NUCLEOTIDE SEQUENCE [LARGE SCALE GENOMIC DNA]</scope>
    <source>
        <strain evidence="5 6">HG66A1</strain>
    </source>
</reference>
<dbReference type="PROSITE" id="PS50862">
    <property type="entry name" value="AA_TRNA_LIGASE_II"/>
    <property type="match status" value="1"/>
</dbReference>
<dbReference type="NCBIfam" id="TIGR00462">
    <property type="entry name" value="genX"/>
    <property type="match status" value="1"/>
</dbReference>
<evidence type="ECO:0000256" key="3">
    <source>
        <dbReference type="ARBA" id="ARBA00022840"/>
    </source>
</evidence>
<dbReference type="AlphaFoldDB" id="A0A517PI38"/>
<evidence type="ECO:0000313" key="6">
    <source>
        <dbReference type="Proteomes" id="UP000320421"/>
    </source>
</evidence>
<keyword evidence="6" id="KW-1185">Reference proteome</keyword>
<keyword evidence="5" id="KW-0251">Elongation factor</keyword>
<name>A0A517PI38_9PLAN</name>
<dbReference type="PANTHER" id="PTHR42918">
    <property type="entry name" value="LYSYL-TRNA SYNTHETASE"/>
    <property type="match status" value="1"/>
</dbReference>
<keyword evidence="5" id="KW-0648">Protein biosynthesis</keyword>
<dbReference type="PANTHER" id="PTHR42918:SF6">
    <property type="entry name" value="ELONGATION FACTOR P--(R)-BETA-LYSINE LIGASE"/>
    <property type="match status" value="1"/>
</dbReference>
<evidence type="ECO:0000256" key="2">
    <source>
        <dbReference type="ARBA" id="ARBA00022741"/>
    </source>
</evidence>
<dbReference type="RefSeq" id="WP_145180926.1">
    <property type="nucleotide sequence ID" value="NZ_CP036266.1"/>
</dbReference>
<proteinExistence type="predicted"/>
<dbReference type="OrthoDB" id="9802326at2"/>
<organism evidence="5 6">
    <name type="scientific">Gimesia chilikensis</name>
    <dbReference type="NCBI Taxonomy" id="2605989"/>
    <lineage>
        <taxon>Bacteria</taxon>
        <taxon>Pseudomonadati</taxon>
        <taxon>Planctomycetota</taxon>
        <taxon>Planctomycetia</taxon>
        <taxon>Planctomycetales</taxon>
        <taxon>Planctomycetaceae</taxon>
        <taxon>Gimesia</taxon>
    </lineage>
</organism>
<feature type="domain" description="Aminoacyl-transfer RNA synthetases class-II family profile" evidence="4">
    <location>
        <begin position="19"/>
        <end position="348"/>
    </location>
</feature>
<gene>
    <name evidence="5" type="primary">epmA</name>
    <name evidence="5" type="ORF">HG66A1_07830</name>
</gene>
<dbReference type="GO" id="GO:0003746">
    <property type="term" value="F:translation elongation factor activity"/>
    <property type="evidence" value="ECO:0007669"/>
    <property type="project" value="UniProtKB-KW"/>
</dbReference>
<evidence type="ECO:0000313" key="5">
    <source>
        <dbReference type="EMBL" id="QDT19019.1"/>
    </source>
</evidence>
<evidence type="ECO:0000259" key="4">
    <source>
        <dbReference type="PROSITE" id="PS50862"/>
    </source>
</evidence>
<dbReference type="InterPro" id="IPR045864">
    <property type="entry name" value="aa-tRNA-synth_II/BPL/LPL"/>
</dbReference>
<dbReference type="EMBL" id="CP036266">
    <property type="protein sequence ID" value="QDT19019.1"/>
    <property type="molecule type" value="Genomic_DNA"/>
</dbReference>
<dbReference type="Gene3D" id="3.30.930.10">
    <property type="entry name" value="Bira Bifunctional Protein, Domain 2"/>
    <property type="match status" value="1"/>
</dbReference>